<name>A0A6V7QC47_ANACO</name>
<accession>A0A6V7QC47</accession>
<dbReference type="AlphaFoldDB" id="A0A6V7QC47"/>
<evidence type="ECO:0000313" key="1">
    <source>
        <dbReference type="EMBL" id="CAD1840692.1"/>
    </source>
</evidence>
<protein>
    <submittedName>
        <fullName evidence="1">Uncharacterized protein</fullName>
    </submittedName>
</protein>
<sequence length="170" mass="19106">MTLGRGLAGVRLPIANSSRTGYRVPREPNCKCRQAIGKRCEVGERLTYEPASKRMESEGRLIFPNGRVQKASIFDRLALSNDIKTTILPTRASFKRNNHHQLHTGKVIGGKDNNIQEPQMIQSTSPTHNSFAPLELVKKNAITAVLQPTIKMNQLEASKMMSRTSREKYF</sequence>
<proteinExistence type="predicted"/>
<reference evidence="1" key="1">
    <citation type="submission" date="2020-07" db="EMBL/GenBank/DDBJ databases">
        <authorList>
            <person name="Lin J."/>
        </authorList>
    </citation>
    <scope>NUCLEOTIDE SEQUENCE</scope>
</reference>
<organism evidence="1">
    <name type="scientific">Ananas comosus var. bracteatus</name>
    <name type="common">red pineapple</name>
    <dbReference type="NCBI Taxonomy" id="296719"/>
    <lineage>
        <taxon>Eukaryota</taxon>
        <taxon>Viridiplantae</taxon>
        <taxon>Streptophyta</taxon>
        <taxon>Embryophyta</taxon>
        <taxon>Tracheophyta</taxon>
        <taxon>Spermatophyta</taxon>
        <taxon>Magnoliopsida</taxon>
        <taxon>Liliopsida</taxon>
        <taxon>Poales</taxon>
        <taxon>Bromeliaceae</taxon>
        <taxon>Bromelioideae</taxon>
        <taxon>Ananas</taxon>
    </lineage>
</organism>
<gene>
    <name evidence="1" type="ORF">CB5_LOCUS23903</name>
</gene>
<dbReference type="EMBL" id="LR862135">
    <property type="protein sequence ID" value="CAD1840692.1"/>
    <property type="molecule type" value="Genomic_DNA"/>
</dbReference>